<gene>
    <name evidence="3" type="ORF">BEWA_001320</name>
</gene>
<feature type="region of interest" description="Disordered" evidence="1">
    <location>
        <begin position="591"/>
        <end position="628"/>
    </location>
</feature>
<feature type="compositionally biased region" description="Basic and acidic residues" evidence="1">
    <location>
        <begin position="441"/>
        <end position="451"/>
    </location>
</feature>
<keyword evidence="4" id="KW-1185">Reference proteome</keyword>
<dbReference type="KEGG" id="beq:BEWA_001320"/>
<dbReference type="AlphaFoldDB" id="L0AYS9"/>
<evidence type="ECO:0000313" key="3">
    <source>
        <dbReference type="EMBL" id="AFZ80725.1"/>
    </source>
</evidence>
<name>L0AYS9_THEEQ</name>
<dbReference type="OrthoDB" id="1667455at2759"/>
<evidence type="ECO:0000256" key="1">
    <source>
        <dbReference type="SAM" id="MobiDB-lite"/>
    </source>
</evidence>
<feature type="compositionally biased region" description="Acidic residues" evidence="1">
    <location>
        <begin position="452"/>
        <end position="464"/>
    </location>
</feature>
<dbReference type="Proteomes" id="UP000031512">
    <property type="component" value="Chromosome 3"/>
</dbReference>
<evidence type="ECO:0000313" key="4">
    <source>
        <dbReference type="Proteomes" id="UP000031512"/>
    </source>
</evidence>
<sequence length="628" mass="73186">MKFLIVFIFLGASLAEIKRSITLDIDNVTNWVLKSPMKREGDIVGLIYKAYGNTIIEKVTENGNIIWKSSETEEEINEIYRYQNDEHDLLSIRMVSSPRENVELCYIKREDKWISIDIREYYVKLLSLQVKSPMEKVLDIAKDDDVAFSKYFAVTEPKFVKYKPINGYFCTMIVDDNAVIWRSDMGNTLVKANLFPNNSELYLDITISNFQTETMIYYTRLHGKWIKIDEKLYRRMTKAPSRYREKEISTFLLPTARDKLINLDVVRDMYQGKADTKFIYDLALPSTVFYPLENTFITQVSDNGTCVWKQKNNERCLKVISISMRIIPHLIYIRTKNIDDDEISYFYCKRRNVWYSIDIDTFRQIRLNELEGWPKYVVLDVSSLDPSSVMLAQNQGRAKPIDPNLYYLMIYDTTPQINELKDSDKDKDDEEETGEQGPKSEGARKGDNDNGDKEDEEDGEEDKPSEDKGKQSHDNDLKYEMIKTGNKTEFYTRANYLVNKIVDGKETIWESGIENSICHFLELISDKLLHVVIEDANSVTNKYFVKEDNGWEETSDPIEFLQVGSNHATDLFEYPNGIYEPKINTKMVSASNENDTENQPKLKQDKILVNDEDDRPEATNNYEYPEAM</sequence>
<proteinExistence type="predicted"/>
<dbReference type="VEuPathDB" id="PiroplasmaDB:BEWA_001320"/>
<feature type="compositionally biased region" description="Basic and acidic residues" evidence="1">
    <location>
        <begin position="465"/>
        <end position="477"/>
    </location>
</feature>
<organism evidence="3 4">
    <name type="scientific">Theileria equi strain WA</name>
    <dbReference type="NCBI Taxonomy" id="1537102"/>
    <lineage>
        <taxon>Eukaryota</taxon>
        <taxon>Sar</taxon>
        <taxon>Alveolata</taxon>
        <taxon>Apicomplexa</taxon>
        <taxon>Aconoidasida</taxon>
        <taxon>Piroplasmida</taxon>
        <taxon>Theileriidae</taxon>
        <taxon>Theileria</taxon>
    </lineage>
</organism>
<dbReference type="InterPro" id="IPR007480">
    <property type="entry name" value="DUF529"/>
</dbReference>
<feature type="signal peptide" evidence="2">
    <location>
        <begin position="1"/>
        <end position="15"/>
    </location>
</feature>
<feature type="region of interest" description="Disordered" evidence="1">
    <location>
        <begin position="419"/>
        <end position="477"/>
    </location>
</feature>
<dbReference type="EMBL" id="CP001670">
    <property type="protein sequence ID" value="AFZ80725.1"/>
    <property type="molecule type" value="Genomic_DNA"/>
</dbReference>
<accession>L0AYS9</accession>
<dbReference type="RefSeq" id="XP_004830391.1">
    <property type="nucleotide sequence ID" value="XM_004830334.1"/>
</dbReference>
<dbReference type="GeneID" id="15805470"/>
<feature type="chain" id="PRO_5012090639" evidence="2">
    <location>
        <begin position="16"/>
        <end position="628"/>
    </location>
</feature>
<feature type="compositionally biased region" description="Basic and acidic residues" evidence="1">
    <location>
        <begin position="598"/>
        <end position="609"/>
    </location>
</feature>
<evidence type="ECO:0000256" key="2">
    <source>
        <dbReference type="SAM" id="SignalP"/>
    </source>
</evidence>
<dbReference type="Pfam" id="PF04385">
    <property type="entry name" value="FAINT"/>
    <property type="match status" value="2"/>
</dbReference>
<protein>
    <submittedName>
        <fullName evidence="3">Signal peptide-containing protein</fullName>
    </submittedName>
</protein>
<keyword evidence="2" id="KW-0732">Signal</keyword>
<reference evidence="3 4" key="1">
    <citation type="journal article" date="2012" name="BMC Genomics">
        <title>Comparative genomic analysis and phylogenetic position of Theileria equi.</title>
        <authorList>
            <person name="Kappmeyer L.S."/>
            <person name="Thiagarajan M."/>
            <person name="Herndon D.R."/>
            <person name="Ramsay J.D."/>
            <person name="Caler E."/>
            <person name="Djikeng A."/>
            <person name="Gillespie J.J."/>
            <person name="Lau A.O."/>
            <person name="Roalson E.H."/>
            <person name="Silva J.C."/>
            <person name="Silva M.G."/>
            <person name="Suarez C.E."/>
            <person name="Ueti M.W."/>
            <person name="Nene V.M."/>
            <person name="Mealey R.H."/>
            <person name="Knowles D.P."/>
            <person name="Brayton K.A."/>
        </authorList>
    </citation>
    <scope>NUCLEOTIDE SEQUENCE [LARGE SCALE GENOMIC DNA]</scope>
    <source>
        <strain evidence="3 4">WA</strain>
    </source>
</reference>